<dbReference type="InterPro" id="IPR051481">
    <property type="entry name" value="BTB-POZ/Galectin-3-binding"/>
</dbReference>
<organism evidence="3 4">
    <name type="scientific">Astrephomene gubernaculifera</name>
    <dbReference type="NCBI Taxonomy" id="47775"/>
    <lineage>
        <taxon>Eukaryota</taxon>
        <taxon>Viridiplantae</taxon>
        <taxon>Chlorophyta</taxon>
        <taxon>core chlorophytes</taxon>
        <taxon>Chlorophyceae</taxon>
        <taxon>CS clade</taxon>
        <taxon>Chlamydomonadales</taxon>
        <taxon>Astrephomenaceae</taxon>
        <taxon>Astrephomene</taxon>
    </lineage>
</organism>
<dbReference type="AlphaFoldDB" id="A0AAD3HQP0"/>
<feature type="domain" description="BACK" evidence="2">
    <location>
        <begin position="235"/>
        <end position="302"/>
    </location>
</feature>
<comment type="caution">
    <text evidence="3">The sequence shown here is derived from an EMBL/GenBank/DDBJ whole genome shotgun (WGS) entry which is preliminary data.</text>
</comment>
<evidence type="ECO:0000313" key="4">
    <source>
        <dbReference type="Proteomes" id="UP001054857"/>
    </source>
</evidence>
<dbReference type="Gene3D" id="3.30.710.10">
    <property type="entry name" value="Potassium Channel Kv1.1, Chain A"/>
    <property type="match status" value="1"/>
</dbReference>
<sequence length="558" mass="60836">MEVSLVNPYVAAAISALFNNTKDSDCVIVLYKEAEGSEPSLKQRRLEDGDVEPGASNGFGDPLPGHQFVLRHASDWFEAQLERWNSSEGQVHSKDVSPAADGSKSDADSRPVLRIPLGSEEEVPSTHAAIQFAYTGRVQASTVRQMLEVRRQGAYLQVKGCADACDAKLKAAVEGSGGNGVDLNHPPAALQLYACSALWPDLTDPSFTAVMASAKPQLVSYFGDALRVLNTPSLRQQLLDLPAVAVEALLESDSFGTDSESSVLLLLAAWMKVNYDKTDKAARGRLCQRVRRLHLSKSYVYDILPALAQGYEVSPNKPAGWFQMTFTTAAFLGRLYGSTEEEHERLLEEKKERVSGFPRSKAYSAVSRRQCLPEEGLTYDWFVTQEQLEEKLGQLNPGSHENVRVTLVNGMKAVTAHGFEWQVTLSYSPGSEAAGLNLSCQIPAAYTPHKSLYVRQRIPPMPSISAMLEVDRWRNGERTEGVASSFDVEELLTVGNYWGNDDGLPLQRPPQHGAARAGGDAGGNARGGQGSTLAAAWSEYLHDGKITGRIVLLRPDTN</sequence>
<dbReference type="Proteomes" id="UP001054857">
    <property type="component" value="Unassembled WGS sequence"/>
</dbReference>
<dbReference type="InterPro" id="IPR011333">
    <property type="entry name" value="SKP1/BTB/POZ_sf"/>
</dbReference>
<gene>
    <name evidence="3" type="ORF">Agub_g11319</name>
</gene>
<evidence type="ECO:0000259" key="2">
    <source>
        <dbReference type="Pfam" id="PF07707"/>
    </source>
</evidence>
<name>A0AAD3HQP0_9CHLO</name>
<proteinExistence type="predicted"/>
<dbReference type="PANTHER" id="PTHR24410:SF23">
    <property type="entry name" value="BTB DOMAIN-CONTAINING PROTEIN-RELATED"/>
    <property type="match status" value="1"/>
</dbReference>
<feature type="region of interest" description="Disordered" evidence="1">
    <location>
        <begin position="39"/>
        <end position="60"/>
    </location>
</feature>
<feature type="compositionally biased region" description="Gly residues" evidence="1">
    <location>
        <begin position="519"/>
        <end position="529"/>
    </location>
</feature>
<dbReference type="InterPro" id="IPR011705">
    <property type="entry name" value="BACK"/>
</dbReference>
<dbReference type="EMBL" id="BMAR01000029">
    <property type="protein sequence ID" value="GFR49297.1"/>
    <property type="molecule type" value="Genomic_DNA"/>
</dbReference>
<protein>
    <recommendedName>
        <fullName evidence="2">BACK domain-containing protein</fullName>
    </recommendedName>
</protein>
<dbReference type="PANTHER" id="PTHR24410">
    <property type="entry name" value="HL07962P-RELATED"/>
    <property type="match status" value="1"/>
</dbReference>
<evidence type="ECO:0000256" key="1">
    <source>
        <dbReference type="SAM" id="MobiDB-lite"/>
    </source>
</evidence>
<feature type="region of interest" description="Disordered" evidence="1">
    <location>
        <begin position="87"/>
        <end position="111"/>
    </location>
</feature>
<evidence type="ECO:0000313" key="3">
    <source>
        <dbReference type="EMBL" id="GFR49297.1"/>
    </source>
</evidence>
<accession>A0AAD3HQP0</accession>
<keyword evidence="4" id="KW-1185">Reference proteome</keyword>
<feature type="region of interest" description="Disordered" evidence="1">
    <location>
        <begin position="502"/>
        <end position="529"/>
    </location>
</feature>
<reference evidence="3 4" key="1">
    <citation type="journal article" date="2021" name="Sci. Rep.">
        <title>Genome sequencing of the multicellular alga Astrephomene provides insights into convergent evolution of germ-soma differentiation.</title>
        <authorList>
            <person name="Yamashita S."/>
            <person name="Yamamoto K."/>
            <person name="Matsuzaki R."/>
            <person name="Suzuki S."/>
            <person name="Yamaguchi H."/>
            <person name="Hirooka S."/>
            <person name="Minakuchi Y."/>
            <person name="Miyagishima S."/>
            <person name="Kawachi M."/>
            <person name="Toyoda A."/>
            <person name="Nozaki H."/>
        </authorList>
    </citation>
    <scope>NUCLEOTIDE SEQUENCE [LARGE SCALE GENOMIC DNA]</scope>
    <source>
        <strain evidence="3 4">NIES-4017</strain>
    </source>
</reference>
<dbReference type="Pfam" id="PF07707">
    <property type="entry name" value="BACK"/>
    <property type="match status" value="1"/>
</dbReference>